<evidence type="ECO:0008006" key="3">
    <source>
        <dbReference type="Google" id="ProtNLM"/>
    </source>
</evidence>
<proteinExistence type="predicted"/>
<sequence>MRKDVPKLNDQVTKEDFLDMIVESFQTVIFATVDDAGHPRSNAADIELRENNKLIFSTIKDGNFHLKPIKKYTKN</sequence>
<accession>A0A0R1YE20</accession>
<reference evidence="1 2" key="1">
    <citation type="journal article" date="2015" name="Genome Announc.">
        <title>Expanding the biotechnology potential of lactobacilli through comparative genomics of 213 strains and associated genera.</title>
        <authorList>
            <person name="Sun Z."/>
            <person name="Harris H.M."/>
            <person name="McCann A."/>
            <person name="Guo C."/>
            <person name="Argimon S."/>
            <person name="Zhang W."/>
            <person name="Yang X."/>
            <person name="Jeffery I.B."/>
            <person name="Cooney J.C."/>
            <person name="Kagawa T.F."/>
            <person name="Liu W."/>
            <person name="Song Y."/>
            <person name="Salvetti E."/>
            <person name="Wrobel A."/>
            <person name="Rasinkangas P."/>
            <person name="Parkhill J."/>
            <person name="Rea M.C."/>
            <person name="O'Sullivan O."/>
            <person name="Ritari J."/>
            <person name="Douillard F.P."/>
            <person name="Paul Ross R."/>
            <person name="Yang R."/>
            <person name="Briner A.E."/>
            <person name="Felis G.E."/>
            <person name="de Vos W.M."/>
            <person name="Barrangou R."/>
            <person name="Klaenhammer T.R."/>
            <person name="Caufield P.W."/>
            <person name="Cui Y."/>
            <person name="Zhang H."/>
            <person name="O'Toole P.W."/>
        </authorList>
    </citation>
    <scope>NUCLEOTIDE SEQUENCE [LARGE SCALE GENOMIC DNA]</scope>
    <source>
        <strain evidence="1 2">DSM 5661</strain>
    </source>
</reference>
<dbReference type="RefSeq" id="WP_025079854.1">
    <property type="nucleotide sequence ID" value="NZ_AZGI01000025.1"/>
</dbReference>
<dbReference type="STRING" id="1423754.FC39_GL000733"/>
<evidence type="ECO:0000313" key="2">
    <source>
        <dbReference type="Proteomes" id="UP000051223"/>
    </source>
</evidence>
<protein>
    <recommendedName>
        <fullName evidence="3">Pyridoxamine 5'-phosphate oxidase putative domain-containing protein</fullName>
    </recommendedName>
</protein>
<comment type="caution">
    <text evidence="1">The sequence shown here is derived from an EMBL/GenBank/DDBJ whole genome shotgun (WGS) entry which is preliminary data.</text>
</comment>
<keyword evidence="2" id="KW-1185">Reference proteome</keyword>
<evidence type="ECO:0000313" key="1">
    <source>
        <dbReference type="EMBL" id="KRM40261.1"/>
    </source>
</evidence>
<dbReference type="Proteomes" id="UP000051223">
    <property type="component" value="Unassembled WGS sequence"/>
</dbReference>
<dbReference type="Gene3D" id="2.30.110.10">
    <property type="entry name" value="Electron Transport, Fmn-binding Protein, Chain A"/>
    <property type="match status" value="1"/>
</dbReference>
<dbReference type="EMBL" id="AZGI01000025">
    <property type="protein sequence ID" value="KRM40261.1"/>
    <property type="molecule type" value="Genomic_DNA"/>
</dbReference>
<dbReference type="OrthoDB" id="9794954at2"/>
<organism evidence="1 2">
    <name type="scientific">Lactobacillus hamsteri DSM 5661 = JCM 6256</name>
    <dbReference type="NCBI Taxonomy" id="1423754"/>
    <lineage>
        <taxon>Bacteria</taxon>
        <taxon>Bacillati</taxon>
        <taxon>Bacillota</taxon>
        <taxon>Bacilli</taxon>
        <taxon>Lactobacillales</taxon>
        <taxon>Lactobacillaceae</taxon>
        <taxon>Lactobacillus</taxon>
    </lineage>
</organism>
<gene>
    <name evidence="1" type="ORF">FC39_GL000733</name>
</gene>
<dbReference type="InterPro" id="IPR012349">
    <property type="entry name" value="Split_barrel_FMN-bd"/>
</dbReference>
<dbReference type="AlphaFoldDB" id="A0A0R1YE20"/>
<name>A0A0R1YE20_9LACO</name>
<dbReference type="PATRIC" id="fig|1423754.3.peg.755"/>